<dbReference type="KEGG" id="ace:Acel_1525"/>
<evidence type="ECO:0000256" key="1">
    <source>
        <dbReference type="SAM" id="MobiDB-lite"/>
    </source>
</evidence>
<reference evidence="2 3" key="1">
    <citation type="journal article" date="2009" name="Genome Res.">
        <title>Complete genome of the cellulolytic thermophile Acidothermus cellulolyticus 11B provides insights into its ecophysiological and evolutionary adaptations.</title>
        <authorList>
            <person name="Barabote R.D."/>
            <person name="Xie G."/>
            <person name="Leu D.H."/>
            <person name="Normand P."/>
            <person name="Necsulea A."/>
            <person name="Daubin V."/>
            <person name="Medigue C."/>
            <person name="Adney W.S."/>
            <person name="Xu X.C."/>
            <person name="Lapidus A."/>
            <person name="Parales R.E."/>
            <person name="Detter C."/>
            <person name="Pujic P."/>
            <person name="Bruce D."/>
            <person name="Lavire C."/>
            <person name="Challacombe J.F."/>
            <person name="Brettin T.S."/>
            <person name="Berry A.M."/>
        </authorList>
    </citation>
    <scope>NUCLEOTIDE SEQUENCE [LARGE SCALE GENOMIC DNA]</scope>
    <source>
        <strain evidence="3">ATCC 43068 / DSM 8971 / 11B</strain>
    </source>
</reference>
<feature type="region of interest" description="Disordered" evidence="1">
    <location>
        <begin position="28"/>
        <end position="50"/>
    </location>
</feature>
<dbReference type="STRING" id="351607.Acel_1525"/>
<dbReference type="Proteomes" id="UP000008221">
    <property type="component" value="Chromosome"/>
</dbReference>
<dbReference type="AlphaFoldDB" id="A0LV37"/>
<dbReference type="InParanoid" id="A0LV37"/>
<name>A0LV37_ACIC1</name>
<organism evidence="2 3">
    <name type="scientific">Acidothermus cellulolyticus (strain ATCC 43068 / DSM 8971 / 11B)</name>
    <dbReference type="NCBI Taxonomy" id="351607"/>
    <lineage>
        <taxon>Bacteria</taxon>
        <taxon>Bacillati</taxon>
        <taxon>Actinomycetota</taxon>
        <taxon>Actinomycetes</taxon>
        <taxon>Acidothermales</taxon>
        <taxon>Acidothermaceae</taxon>
        <taxon>Acidothermus</taxon>
    </lineage>
</organism>
<evidence type="ECO:0000313" key="3">
    <source>
        <dbReference type="Proteomes" id="UP000008221"/>
    </source>
</evidence>
<accession>A0LV37</accession>
<protein>
    <submittedName>
        <fullName evidence="2">Uncharacterized protein</fullName>
    </submittedName>
</protein>
<feature type="compositionally biased region" description="Low complexity" evidence="1">
    <location>
        <begin position="29"/>
        <end position="44"/>
    </location>
</feature>
<dbReference type="EMBL" id="CP000481">
    <property type="protein sequence ID" value="ABK53297.1"/>
    <property type="molecule type" value="Genomic_DNA"/>
</dbReference>
<keyword evidence="3" id="KW-1185">Reference proteome</keyword>
<proteinExistence type="predicted"/>
<evidence type="ECO:0000313" key="2">
    <source>
        <dbReference type="EMBL" id="ABK53297.1"/>
    </source>
</evidence>
<sequence>MTRHLVFDHPGGPILGVVATVGPVGSTGAVGRARQARRSAGAAVGRRRWPARQDARLRRWPARQDARLRCRSVRQRAPRRSHRPLRRRTRPVTRCITGKAVCAATTSSPMNKMVLDTGSSASSELPAARRGYCSQNGGRRPFSFYRQQLPL</sequence>
<dbReference type="HOGENOM" id="CLU_1727369_0_0_11"/>
<gene>
    <name evidence="2" type="ordered locus">Acel_1525</name>
</gene>